<comment type="caution">
    <text evidence="4">The sequence shown here is derived from an EMBL/GenBank/DDBJ whole genome shotgun (WGS) entry which is preliminary data.</text>
</comment>
<dbReference type="Gene3D" id="3.40.50.300">
    <property type="entry name" value="P-loop containing nucleotide triphosphate hydrolases"/>
    <property type="match status" value="1"/>
</dbReference>
<reference evidence="4 5" key="1">
    <citation type="journal article" date="2016" name="Nat. Commun.">
        <title>Thousands of microbial genomes shed light on interconnected biogeochemical processes in an aquifer system.</title>
        <authorList>
            <person name="Anantharaman K."/>
            <person name="Brown C.T."/>
            <person name="Hug L.A."/>
            <person name="Sharon I."/>
            <person name="Castelle C.J."/>
            <person name="Probst A.J."/>
            <person name="Thomas B.C."/>
            <person name="Singh A."/>
            <person name="Wilkins M.J."/>
            <person name="Karaoz U."/>
            <person name="Brodie E.L."/>
            <person name="Williams K.H."/>
            <person name="Hubbard S.S."/>
            <person name="Banfield J.F."/>
        </authorList>
    </citation>
    <scope>NUCLEOTIDE SEQUENCE [LARGE SCALE GENOMIC DNA]</scope>
</reference>
<dbReference type="PANTHER" id="PTHR10695">
    <property type="entry name" value="DEPHOSPHO-COA KINASE-RELATED"/>
    <property type="match status" value="1"/>
</dbReference>
<dbReference type="InterPro" id="IPR001977">
    <property type="entry name" value="Depp_CoAkinase"/>
</dbReference>
<protein>
    <recommendedName>
        <fullName evidence="3">Dephospho-CoA kinase</fullName>
        <ecNumber evidence="3">2.7.1.24</ecNumber>
    </recommendedName>
</protein>
<organism evidence="4 5">
    <name type="scientific">Candidatus Schekmanbacteria bacterium RBG_16_38_10</name>
    <dbReference type="NCBI Taxonomy" id="1817879"/>
    <lineage>
        <taxon>Bacteria</taxon>
        <taxon>Candidatus Schekmaniibacteriota</taxon>
    </lineage>
</organism>
<keyword evidence="4" id="KW-0808">Transferase</keyword>
<evidence type="ECO:0000313" key="4">
    <source>
        <dbReference type="EMBL" id="OGL47338.1"/>
    </source>
</evidence>
<dbReference type="EMBL" id="MGDE01000043">
    <property type="protein sequence ID" value="OGL47338.1"/>
    <property type="molecule type" value="Genomic_DNA"/>
</dbReference>
<dbReference type="NCBIfam" id="TIGR00152">
    <property type="entry name" value="dephospho-CoA kinase"/>
    <property type="match status" value="1"/>
</dbReference>
<proteinExistence type="predicted"/>
<dbReference type="PANTHER" id="PTHR10695:SF46">
    <property type="entry name" value="BIFUNCTIONAL COENZYME A SYNTHASE-RELATED"/>
    <property type="match status" value="1"/>
</dbReference>
<keyword evidence="2" id="KW-0067">ATP-binding</keyword>
<evidence type="ECO:0000313" key="5">
    <source>
        <dbReference type="Proteomes" id="UP000178797"/>
    </source>
</evidence>
<dbReference type="AlphaFoldDB" id="A0A1F7S214"/>
<dbReference type="GO" id="GO:0004140">
    <property type="term" value="F:dephospho-CoA kinase activity"/>
    <property type="evidence" value="ECO:0007669"/>
    <property type="project" value="UniProtKB-UniRule"/>
</dbReference>
<evidence type="ECO:0000256" key="3">
    <source>
        <dbReference type="NCBIfam" id="TIGR00152"/>
    </source>
</evidence>
<dbReference type="SUPFAM" id="SSF52540">
    <property type="entry name" value="P-loop containing nucleoside triphosphate hydrolases"/>
    <property type="match status" value="1"/>
</dbReference>
<dbReference type="EC" id="2.7.1.24" evidence="3"/>
<feature type="non-terminal residue" evidence="4">
    <location>
        <position position="153"/>
    </location>
</feature>
<dbReference type="GO" id="GO:0015937">
    <property type="term" value="P:coenzyme A biosynthetic process"/>
    <property type="evidence" value="ECO:0007669"/>
    <property type="project" value="UniProtKB-UniRule"/>
</dbReference>
<sequence>MKKKSIDKNIKFIGLTGGICCGKTTVAQMLKALGAKVIDADEISRNLTKPNKPAWREIVRVFGKEFLLNDKNLDRKKIAGEVFRKKRKLQLINKIMHPRILAQIGRDVKKVRKENPDSIIIVDAPLLIELGYNKFAEKIIVVYADRKTQIERM</sequence>
<name>A0A1F7S214_9BACT</name>
<dbReference type="GO" id="GO:0005524">
    <property type="term" value="F:ATP binding"/>
    <property type="evidence" value="ECO:0007669"/>
    <property type="project" value="UniProtKB-KW"/>
</dbReference>
<dbReference type="InterPro" id="IPR027417">
    <property type="entry name" value="P-loop_NTPase"/>
</dbReference>
<dbReference type="CDD" id="cd02022">
    <property type="entry name" value="DPCK"/>
    <property type="match status" value="1"/>
</dbReference>
<dbReference type="Pfam" id="PF01121">
    <property type="entry name" value="CoaE"/>
    <property type="match status" value="1"/>
</dbReference>
<gene>
    <name evidence="4" type="ORF">A2W05_01910</name>
</gene>
<accession>A0A1F7S214</accession>
<evidence type="ECO:0000256" key="1">
    <source>
        <dbReference type="ARBA" id="ARBA00022741"/>
    </source>
</evidence>
<evidence type="ECO:0000256" key="2">
    <source>
        <dbReference type="ARBA" id="ARBA00022840"/>
    </source>
</evidence>
<dbReference type="GO" id="GO:0005737">
    <property type="term" value="C:cytoplasm"/>
    <property type="evidence" value="ECO:0007669"/>
    <property type="project" value="UniProtKB-UniRule"/>
</dbReference>
<keyword evidence="4" id="KW-0418">Kinase</keyword>
<dbReference type="Proteomes" id="UP000178797">
    <property type="component" value="Unassembled WGS sequence"/>
</dbReference>
<keyword evidence="1" id="KW-0547">Nucleotide-binding</keyword>
<dbReference type="PROSITE" id="PS51219">
    <property type="entry name" value="DPCK"/>
    <property type="match status" value="1"/>
</dbReference>